<reference evidence="1" key="2">
    <citation type="journal article" date="2024" name="Plant">
        <title>Genomic evolution and insights into agronomic trait innovations of Sesamum species.</title>
        <authorList>
            <person name="Miao H."/>
            <person name="Wang L."/>
            <person name="Qu L."/>
            <person name="Liu H."/>
            <person name="Sun Y."/>
            <person name="Le M."/>
            <person name="Wang Q."/>
            <person name="Wei S."/>
            <person name="Zheng Y."/>
            <person name="Lin W."/>
            <person name="Duan Y."/>
            <person name="Cao H."/>
            <person name="Xiong S."/>
            <person name="Wang X."/>
            <person name="Wei L."/>
            <person name="Li C."/>
            <person name="Ma Q."/>
            <person name="Ju M."/>
            <person name="Zhao R."/>
            <person name="Li G."/>
            <person name="Mu C."/>
            <person name="Tian Q."/>
            <person name="Mei H."/>
            <person name="Zhang T."/>
            <person name="Gao T."/>
            <person name="Zhang H."/>
        </authorList>
    </citation>
    <scope>NUCLEOTIDE SEQUENCE</scope>
    <source>
        <strain evidence="1">KEN1</strain>
    </source>
</reference>
<protein>
    <submittedName>
        <fullName evidence="1">Uncharacterized protein</fullName>
    </submittedName>
</protein>
<dbReference type="AlphaFoldDB" id="A0AAW2WZQ2"/>
<sequence>MVEPYLKHPHLLLPTHRKHVDLYRLIPNNIDTNIQCVVVDETDSTINVVENAEIEVVHAENYDMKVENKSGNASHNVENDVISENYTRNVEKEDNGLKYGAEVVDIGGMMQTDFSVVNCGLDEEKNLNAFSVLNENELNTWNVLNENALFENVVNKDRTSDARYNECELDEGITGSPNDRREDEPVWIQVGNELRYQKNPPIEFFESEHHDSMGNIIKSHQQSL</sequence>
<reference evidence="1" key="1">
    <citation type="submission" date="2020-06" db="EMBL/GenBank/DDBJ databases">
        <authorList>
            <person name="Li T."/>
            <person name="Hu X."/>
            <person name="Zhang T."/>
            <person name="Song X."/>
            <person name="Zhang H."/>
            <person name="Dai N."/>
            <person name="Sheng W."/>
            <person name="Hou X."/>
            <person name="Wei L."/>
        </authorList>
    </citation>
    <scope>NUCLEOTIDE SEQUENCE</scope>
    <source>
        <strain evidence="1">KEN1</strain>
        <tissue evidence="1">Leaf</tissue>
    </source>
</reference>
<comment type="caution">
    <text evidence="1">The sequence shown here is derived from an EMBL/GenBank/DDBJ whole genome shotgun (WGS) entry which is preliminary data.</text>
</comment>
<accession>A0AAW2WZQ2</accession>
<dbReference type="EMBL" id="JACGWN010000006">
    <property type="protein sequence ID" value="KAL0447277.1"/>
    <property type="molecule type" value="Genomic_DNA"/>
</dbReference>
<proteinExistence type="predicted"/>
<evidence type="ECO:0000313" key="1">
    <source>
        <dbReference type="EMBL" id="KAL0447277.1"/>
    </source>
</evidence>
<name>A0AAW2WZQ2_9LAMI</name>
<organism evidence="1">
    <name type="scientific">Sesamum latifolium</name>
    <dbReference type="NCBI Taxonomy" id="2727402"/>
    <lineage>
        <taxon>Eukaryota</taxon>
        <taxon>Viridiplantae</taxon>
        <taxon>Streptophyta</taxon>
        <taxon>Embryophyta</taxon>
        <taxon>Tracheophyta</taxon>
        <taxon>Spermatophyta</taxon>
        <taxon>Magnoliopsida</taxon>
        <taxon>eudicotyledons</taxon>
        <taxon>Gunneridae</taxon>
        <taxon>Pentapetalae</taxon>
        <taxon>asterids</taxon>
        <taxon>lamiids</taxon>
        <taxon>Lamiales</taxon>
        <taxon>Pedaliaceae</taxon>
        <taxon>Sesamum</taxon>
    </lineage>
</organism>
<gene>
    <name evidence="1" type="ORF">Slati_1855600</name>
</gene>